<evidence type="ECO:0000259" key="2">
    <source>
        <dbReference type="PROSITE" id="PS50076"/>
    </source>
</evidence>
<gene>
    <name evidence="3" type="ORF">FOB44_00565</name>
</gene>
<reference evidence="3 4" key="1">
    <citation type="submission" date="2019-09" db="EMBL/GenBank/DDBJ databases">
        <title>FDA dAtabase for Regulatory Grade micrObial Sequences (FDA-ARGOS): Supporting development and validation of Infectious Disease Dx tests.</title>
        <authorList>
            <person name="Sciortino C."/>
            <person name="Tallon L."/>
            <person name="Sadzewicz L."/>
            <person name="Vavikolanu K."/>
            <person name="Mehta A."/>
            <person name="Aluvathingal J."/>
            <person name="Nadendla S."/>
            <person name="Nandy P."/>
            <person name="Geyer C."/>
            <person name="Yan Y."/>
            <person name="Sichtig H."/>
        </authorList>
    </citation>
    <scope>NUCLEOTIDE SEQUENCE [LARGE SCALE GENOMIC DNA]</scope>
    <source>
        <strain evidence="3 4">FDAARGOS_636</strain>
    </source>
</reference>
<dbReference type="PANTHER" id="PTHR43096">
    <property type="entry name" value="DNAJ HOMOLOG 1, MITOCHONDRIAL-RELATED"/>
    <property type="match status" value="1"/>
</dbReference>
<keyword evidence="4" id="KW-1185">Reference proteome</keyword>
<dbReference type="InterPro" id="IPR008971">
    <property type="entry name" value="HSP40/DnaJ_pept-bd"/>
</dbReference>
<dbReference type="EMBL" id="CP050995">
    <property type="protein sequence ID" value="QIY89227.1"/>
    <property type="molecule type" value="Genomic_DNA"/>
</dbReference>
<organism evidence="3 4">
    <name type="scientific">Chryseobacterium gallinarum</name>
    <dbReference type="NCBI Taxonomy" id="1324352"/>
    <lineage>
        <taxon>Bacteria</taxon>
        <taxon>Pseudomonadati</taxon>
        <taxon>Bacteroidota</taxon>
        <taxon>Flavobacteriia</taxon>
        <taxon>Flavobacteriales</taxon>
        <taxon>Weeksellaceae</taxon>
        <taxon>Chryseobacterium group</taxon>
        <taxon>Chryseobacterium</taxon>
    </lineage>
</organism>
<dbReference type="CDD" id="cd10747">
    <property type="entry name" value="DnaJ_C"/>
    <property type="match status" value="1"/>
</dbReference>
<dbReference type="Gene3D" id="1.10.287.110">
    <property type="entry name" value="DnaJ domain"/>
    <property type="match status" value="1"/>
</dbReference>
<name>A0ABX6KKQ6_CHRGL</name>
<evidence type="ECO:0000256" key="1">
    <source>
        <dbReference type="ARBA" id="ARBA00023186"/>
    </source>
</evidence>
<dbReference type="SUPFAM" id="SSF49493">
    <property type="entry name" value="HSP40/DnaJ peptide-binding domain"/>
    <property type="match status" value="2"/>
</dbReference>
<dbReference type="PROSITE" id="PS00636">
    <property type="entry name" value="DNAJ_1"/>
    <property type="match status" value="1"/>
</dbReference>
<evidence type="ECO:0000313" key="3">
    <source>
        <dbReference type="EMBL" id="QIY89227.1"/>
    </source>
</evidence>
<dbReference type="InterPro" id="IPR018253">
    <property type="entry name" value="DnaJ_domain_CS"/>
</dbReference>
<dbReference type="Proteomes" id="UP000501570">
    <property type="component" value="Chromosome"/>
</dbReference>
<keyword evidence="1" id="KW-0143">Chaperone</keyword>
<dbReference type="CDD" id="cd06257">
    <property type="entry name" value="DnaJ"/>
    <property type="match status" value="1"/>
</dbReference>
<dbReference type="RefSeq" id="WP_168237263.1">
    <property type="nucleotide sequence ID" value="NZ_CP050995.1"/>
</dbReference>
<proteinExistence type="predicted"/>
<dbReference type="Pfam" id="PF01556">
    <property type="entry name" value="DnaJ_C"/>
    <property type="match status" value="1"/>
</dbReference>
<dbReference type="PANTHER" id="PTHR43096:SF52">
    <property type="entry name" value="DNAJ HOMOLOG 1, MITOCHONDRIAL-RELATED"/>
    <property type="match status" value="1"/>
</dbReference>
<sequence length="305" mass="34232">MAYIDYYKILGVDKSATQDDIKKAYRKLARKLHPDLNPDDKEAERKFKELNEANEVLSNPENRAKYDKYGEHWKHGEEYEKAQQQQRQYQKQSHYDYGGFSGADFGEGEDFSDFFQNMFGGAGGGFGRSSRGSASGKFKGQDIHAELNLNLRDAAKTHPQTFEINGKKVRITIPAGVYDGQQIKLKGHGNPGVNGGPNGDLYITFNIPVDPNFERIGDDLKTKVSIDLYTAVLGGEVKVNTLEGSVNLKVKPETQSGITVRLKGKGFPVYKKEGQYGDLFVTYEVKLPTNLTEKQKELFEQLKNS</sequence>
<dbReference type="PROSITE" id="PS50076">
    <property type="entry name" value="DNAJ_2"/>
    <property type="match status" value="1"/>
</dbReference>
<protein>
    <submittedName>
        <fullName evidence="3">J domain-containing protein</fullName>
    </submittedName>
</protein>
<dbReference type="Pfam" id="PF00226">
    <property type="entry name" value="DnaJ"/>
    <property type="match status" value="1"/>
</dbReference>
<dbReference type="InterPro" id="IPR002939">
    <property type="entry name" value="DnaJ_C"/>
</dbReference>
<dbReference type="Gene3D" id="2.60.260.20">
    <property type="entry name" value="Urease metallochaperone UreE, N-terminal domain"/>
    <property type="match status" value="2"/>
</dbReference>
<dbReference type="SMART" id="SM00271">
    <property type="entry name" value="DnaJ"/>
    <property type="match status" value="1"/>
</dbReference>
<dbReference type="InterPro" id="IPR036869">
    <property type="entry name" value="J_dom_sf"/>
</dbReference>
<accession>A0ABX6KKQ6</accession>
<evidence type="ECO:0000313" key="4">
    <source>
        <dbReference type="Proteomes" id="UP000501570"/>
    </source>
</evidence>
<dbReference type="SUPFAM" id="SSF46565">
    <property type="entry name" value="Chaperone J-domain"/>
    <property type="match status" value="1"/>
</dbReference>
<dbReference type="InterPro" id="IPR001623">
    <property type="entry name" value="DnaJ_domain"/>
</dbReference>
<dbReference type="PRINTS" id="PR00625">
    <property type="entry name" value="JDOMAIN"/>
</dbReference>
<feature type="domain" description="J" evidence="2">
    <location>
        <begin position="5"/>
        <end position="70"/>
    </location>
</feature>